<evidence type="ECO:0000259" key="1">
    <source>
        <dbReference type="PROSITE" id="PS51787"/>
    </source>
</evidence>
<keyword evidence="3" id="KW-1185">Reference proteome</keyword>
<evidence type="ECO:0000313" key="2">
    <source>
        <dbReference type="EMBL" id="NMM45791.1"/>
    </source>
</evidence>
<comment type="caution">
    <text evidence="2">The sequence shown here is derived from an EMBL/GenBank/DDBJ whole genome shotgun (WGS) entry which is preliminary data.</text>
</comment>
<evidence type="ECO:0000313" key="3">
    <source>
        <dbReference type="Proteomes" id="UP000539372"/>
    </source>
</evidence>
<dbReference type="PANTHER" id="PTHR46732:SF8">
    <property type="entry name" value="ATP-DEPENDENT PROTEASE LA (LON) DOMAIN PROTEIN"/>
    <property type="match status" value="1"/>
</dbReference>
<dbReference type="SMART" id="SM00464">
    <property type="entry name" value="LON"/>
    <property type="match status" value="1"/>
</dbReference>
<dbReference type="InterPro" id="IPR003111">
    <property type="entry name" value="Lon_prtase_N"/>
</dbReference>
<reference evidence="2 3" key="1">
    <citation type="submission" date="2020-04" db="EMBL/GenBank/DDBJ databases">
        <title>Rhodospirillaceae bacterium KN72 isolated from deep sea.</title>
        <authorList>
            <person name="Zhang D.-C."/>
        </authorList>
    </citation>
    <scope>NUCLEOTIDE SEQUENCE [LARGE SCALE GENOMIC DNA]</scope>
    <source>
        <strain evidence="2 3">KN72</strain>
    </source>
</reference>
<dbReference type="PANTHER" id="PTHR46732">
    <property type="entry name" value="ATP-DEPENDENT PROTEASE LA (LON) DOMAIN PROTEIN"/>
    <property type="match status" value="1"/>
</dbReference>
<dbReference type="RefSeq" id="WP_169626171.1">
    <property type="nucleotide sequence ID" value="NZ_JABBNT010000004.1"/>
</dbReference>
<dbReference type="EMBL" id="JABBNT010000004">
    <property type="protein sequence ID" value="NMM45791.1"/>
    <property type="molecule type" value="Genomic_DNA"/>
</dbReference>
<feature type="domain" description="Lon N-terminal" evidence="1">
    <location>
        <begin position="15"/>
        <end position="206"/>
    </location>
</feature>
<accession>A0A7Y0E241</accession>
<dbReference type="Gene3D" id="2.30.130.40">
    <property type="entry name" value="LON domain-like"/>
    <property type="match status" value="1"/>
</dbReference>
<organism evidence="2 3">
    <name type="scientific">Pacificispira spongiicola</name>
    <dbReference type="NCBI Taxonomy" id="2729598"/>
    <lineage>
        <taxon>Bacteria</taxon>
        <taxon>Pseudomonadati</taxon>
        <taxon>Pseudomonadota</taxon>
        <taxon>Alphaproteobacteria</taxon>
        <taxon>Rhodospirillales</taxon>
        <taxon>Rhodospirillaceae</taxon>
        <taxon>Pacificispira</taxon>
    </lineage>
</organism>
<protein>
    <submittedName>
        <fullName evidence="2">Peptidase S16</fullName>
    </submittedName>
</protein>
<proteinExistence type="predicted"/>
<dbReference type="Pfam" id="PF02190">
    <property type="entry name" value="LON_substr_bdg"/>
    <property type="match status" value="1"/>
</dbReference>
<gene>
    <name evidence="2" type="ORF">HH303_14940</name>
</gene>
<dbReference type="InterPro" id="IPR046336">
    <property type="entry name" value="Lon_prtase_N_sf"/>
</dbReference>
<dbReference type="InterPro" id="IPR015947">
    <property type="entry name" value="PUA-like_sf"/>
</dbReference>
<sequence length="219" mass="24334">MSQFDPRFEDLPATIPIFPLAGVLLLPRGILPLNVFEPRYLNMIQDALASDRMIGMIQPCPTAAGCEPAVYKTGCAGRITCFEETEDGRFLISLKGIGRFKIVEELPTEHGYRRVTPDWATFKNDIDPPEDETIPREALFKCLQPYFANQGIEASWLALRETPNERLINSLSMICPFTASEKQALLEAPSLADRAKVLTALIEMAVLDTCCDGGDKPKQ</sequence>
<dbReference type="SUPFAM" id="SSF88697">
    <property type="entry name" value="PUA domain-like"/>
    <property type="match status" value="1"/>
</dbReference>
<dbReference type="AlphaFoldDB" id="A0A7Y0E241"/>
<name>A0A7Y0E241_9PROT</name>
<dbReference type="PROSITE" id="PS51787">
    <property type="entry name" value="LON_N"/>
    <property type="match status" value="1"/>
</dbReference>
<dbReference type="Proteomes" id="UP000539372">
    <property type="component" value="Unassembled WGS sequence"/>
</dbReference>